<dbReference type="GO" id="GO:0021675">
    <property type="term" value="P:nerve development"/>
    <property type="evidence" value="ECO:0007669"/>
    <property type="project" value="TreeGrafter"/>
</dbReference>
<dbReference type="GO" id="GO:0002009">
    <property type="term" value="P:morphogenesis of an epithelium"/>
    <property type="evidence" value="ECO:0007669"/>
    <property type="project" value="TreeGrafter"/>
</dbReference>
<comment type="caution">
    <text evidence="4">The sequence shown here is derived from an EMBL/GenBank/DDBJ whole genome shotgun (WGS) entry which is preliminary data.</text>
</comment>
<keyword evidence="5" id="KW-1185">Reference proteome</keyword>
<keyword evidence="2" id="KW-0812">Transmembrane</keyword>
<keyword evidence="2" id="KW-1133">Transmembrane helix</keyword>
<dbReference type="Pfam" id="PF05454">
    <property type="entry name" value="DAG1"/>
    <property type="match status" value="1"/>
</dbReference>
<dbReference type="InterPro" id="IPR030398">
    <property type="entry name" value="SEA_DG_dom"/>
</dbReference>
<dbReference type="InterPro" id="IPR008465">
    <property type="entry name" value="DAG1_C"/>
</dbReference>
<dbReference type="GO" id="GO:0005509">
    <property type="term" value="F:calcium ion binding"/>
    <property type="evidence" value="ECO:0007669"/>
    <property type="project" value="InterPro"/>
</dbReference>
<sequence>MLLFALLPLSVWAAPKLTQESVFVGQVYQKELDSEATVSGQSGAALPNWLIFRNNILQGIPTENDIGTHLVEVKSASGSDFHTLKFVVKEDTENPCGTEDTFWLEAIYSNDEGTQMRLDAAIEIGQFQPLETLRVYSANYSRKFRNVELVMADAEDPKFAVIWKVACNDVDAATDAMDAFITEDEVDYEQIVLTKGRVIPGTSKIEATTVVSTTTKRTTRGLYGNDARPVRLNPMPTYKCTKGQLCEMLIPEDIFRDQEDGSTFNLRLSISSLDSNAKQYFALGDRNITGISMKSGEFNFRLEARDKNDQMVTAPFTINVYISPKTNHLVDLEMDKPIKEFESDPLESARFIKRLSDALGAPPSTFTIREIKQGVNPNKSVVTWSNNSLTAERCNEDAIMELKNRMVTKQKERTKTEFIKAIGPQFYVRKASTRLTGNCLKESEMETTQIVPVASEPSSAGIGNTNWMLVLIILGCLLLLICLILIICSIRGKGKKKIPSEYMTKGSPVVFPEEVDEDNGDHAGTPMLTREERPPLKVSTTENPLYKPPPPLTAASPRIPAGSAHISAAQKMPPPYVPP</sequence>
<dbReference type="PANTHER" id="PTHR21559">
    <property type="entry name" value="DYSTROGLYCAN-RELATED"/>
    <property type="match status" value="1"/>
</dbReference>
<dbReference type="AlphaFoldDB" id="A0A2A2LPE1"/>
<evidence type="ECO:0000313" key="5">
    <source>
        <dbReference type="Proteomes" id="UP000218231"/>
    </source>
</evidence>
<reference evidence="4 5" key="1">
    <citation type="journal article" date="2017" name="Curr. Biol.">
        <title>Genome architecture and evolution of a unichromosomal asexual nematode.</title>
        <authorList>
            <person name="Fradin H."/>
            <person name="Zegar C."/>
            <person name="Gutwein M."/>
            <person name="Lucas J."/>
            <person name="Kovtun M."/>
            <person name="Corcoran D."/>
            <person name="Baugh L.R."/>
            <person name="Kiontke K."/>
            <person name="Gunsalus K."/>
            <person name="Fitch D.H."/>
            <person name="Piano F."/>
        </authorList>
    </citation>
    <scope>NUCLEOTIDE SEQUENCE [LARGE SCALE GENOMIC DNA]</scope>
    <source>
        <strain evidence="4">PF1309</strain>
    </source>
</reference>
<evidence type="ECO:0000256" key="2">
    <source>
        <dbReference type="SAM" id="Phobius"/>
    </source>
</evidence>
<feature type="domain" description="Peptidase S72" evidence="3">
    <location>
        <begin position="325"/>
        <end position="438"/>
    </location>
</feature>
<organism evidence="4 5">
    <name type="scientific">Diploscapter pachys</name>
    <dbReference type="NCBI Taxonomy" id="2018661"/>
    <lineage>
        <taxon>Eukaryota</taxon>
        <taxon>Metazoa</taxon>
        <taxon>Ecdysozoa</taxon>
        <taxon>Nematoda</taxon>
        <taxon>Chromadorea</taxon>
        <taxon>Rhabditida</taxon>
        <taxon>Rhabditina</taxon>
        <taxon>Rhabditomorpha</taxon>
        <taxon>Rhabditoidea</taxon>
        <taxon>Rhabditidae</taxon>
        <taxon>Diploscapter</taxon>
    </lineage>
</organism>
<dbReference type="GO" id="GO:0007411">
    <property type="term" value="P:axon guidance"/>
    <property type="evidence" value="ECO:0007669"/>
    <property type="project" value="TreeGrafter"/>
</dbReference>
<evidence type="ECO:0000313" key="4">
    <source>
        <dbReference type="EMBL" id="PAV87857.1"/>
    </source>
</evidence>
<dbReference type="GO" id="GO:0042383">
    <property type="term" value="C:sarcolemma"/>
    <property type="evidence" value="ECO:0007669"/>
    <property type="project" value="TreeGrafter"/>
</dbReference>
<protein>
    <recommendedName>
        <fullName evidence="3">Peptidase S72 domain-containing protein</fullName>
    </recommendedName>
</protein>
<feature type="region of interest" description="Disordered" evidence="1">
    <location>
        <begin position="511"/>
        <end position="579"/>
    </location>
</feature>
<dbReference type="GO" id="GO:0016011">
    <property type="term" value="C:dystroglycan complex"/>
    <property type="evidence" value="ECO:0007669"/>
    <property type="project" value="TreeGrafter"/>
</dbReference>
<feature type="transmembrane region" description="Helical" evidence="2">
    <location>
        <begin position="467"/>
        <end position="488"/>
    </location>
</feature>
<gene>
    <name evidence="4" type="ORF">WR25_06085</name>
</gene>
<keyword evidence="2" id="KW-0472">Membrane</keyword>
<dbReference type="EMBL" id="LIAE01006546">
    <property type="protein sequence ID" value="PAV87857.1"/>
    <property type="molecule type" value="Genomic_DNA"/>
</dbReference>
<dbReference type="SUPFAM" id="SSF49313">
    <property type="entry name" value="Cadherin-like"/>
    <property type="match status" value="2"/>
</dbReference>
<dbReference type="STRING" id="2018661.A0A2A2LPE1"/>
<evidence type="ECO:0000256" key="1">
    <source>
        <dbReference type="SAM" id="MobiDB-lite"/>
    </source>
</evidence>
<dbReference type="GO" id="GO:0043236">
    <property type="term" value="F:laminin binding"/>
    <property type="evidence" value="ECO:0007669"/>
    <property type="project" value="TreeGrafter"/>
</dbReference>
<evidence type="ECO:0000259" key="3">
    <source>
        <dbReference type="PROSITE" id="PS51699"/>
    </source>
</evidence>
<dbReference type="Proteomes" id="UP000218231">
    <property type="component" value="Unassembled WGS sequence"/>
</dbReference>
<dbReference type="OrthoDB" id="5990676at2759"/>
<dbReference type="InterPro" id="IPR015919">
    <property type="entry name" value="Cadherin-like_sf"/>
</dbReference>
<proteinExistence type="predicted"/>
<dbReference type="PROSITE" id="PS51699">
    <property type="entry name" value="SEA_DG"/>
    <property type="match status" value="1"/>
</dbReference>
<accession>A0A2A2LPE1</accession>
<dbReference type="PANTHER" id="PTHR21559:SF21">
    <property type="entry name" value="DYSTROGLYCAN 1"/>
    <property type="match status" value="1"/>
</dbReference>
<name>A0A2A2LPE1_9BILA</name>